<proteinExistence type="predicted"/>
<keyword evidence="1" id="KW-0472">Membrane</keyword>
<keyword evidence="1" id="KW-0812">Transmembrane</keyword>
<dbReference type="EMBL" id="JANUHA010000012">
    <property type="protein sequence ID" value="MCS0598022.1"/>
    <property type="molecule type" value="Genomic_DNA"/>
</dbReference>
<evidence type="ECO:0000313" key="2">
    <source>
        <dbReference type="EMBL" id="MCS0598022.1"/>
    </source>
</evidence>
<evidence type="ECO:0000256" key="1">
    <source>
        <dbReference type="SAM" id="Phobius"/>
    </source>
</evidence>
<dbReference type="RefSeq" id="WP_258829040.1">
    <property type="nucleotide sequence ID" value="NZ_JANUHA010000012.1"/>
</dbReference>
<gene>
    <name evidence="2" type="ORF">NX780_16865</name>
</gene>
<keyword evidence="3" id="KW-1185">Reference proteome</keyword>
<comment type="caution">
    <text evidence="2">The sequence shown here is derived from an EMBL/GenBank/DDBJ whole genome shotgun (WGS) entry which is preliminary data.</text>
</comment>
<name>A0ABT2AP66_9BURK</name>
<sequence>MTNYTKWLLRSRLAAFIGGALFLGTSFAAFELDLPARVTKILIPIGLCLLVFGMLDSLGLIQRKWVKAAIREENQRMRPGS</sequence>
<keyword evidence="1" id="KW-1133">Transmembrane helix</keyword>
<organism evidence="2 3">
    <name type="scientific">Massilia agri</name>
    <dbReference type="NCBI Taxonomy" id="1886785"/>
    <lineage>
        <taxon>Bacteria</taxon>
        <taxon>Pseudomonadati</taxon>
        <taxon>Pseudomonadota</taxon>
        <taxon>Betaproteobacteria</taxon>
        <taxon>Burkholderiales</taxon>
        <taxon>Oxalobacteraceae</taxon>
        <taxon>Telluria group</taxon>
        <taxon>Massilia</taxon>
    </lineage>
</organism>
<accession>A0ABT2AP66</accession>
<reference evidence="2 3" key="1">
    <citation type="submission" date="2022-08" db="EMBL/GenBank/DDBJ databases">
        <title>Reclassification of Massilia species as members of the genera Telluria, Duganella, Pseudoduganella, Mokoshia gen. nov. and Zemynaea gen. nov. using orthogonal and non-orthogonal genome-based approaches.</title>
        <authorList>
            <person name="Bowman J.P."/>
        </authorList>
    </citation>
    <scope>NUCLEOTIDE SEQUENCE [LARGE SCALE GENOMIC DNA]</scope>
    <source>
        <strain evidence="2 3">JCM 31661</strain>
    </source>
</reference>
<protein>
    <submittedName>
        <fullName evidence="2">Uncharacterized protein</fullName>
    </submittedName>
</protein>
<dbReference type="Proteomes" id="UP001206572">
    <property type="component" value="Unassembled WGS sequence"/>
</dbReference>
<feature type="transmembrane region" description="Helical" evidence="1">
    <location>
        <begin position="38"/>
        <end position="61"/>
    </location>
</feature>
<evidence type="ECO:0000313" key="3">
    <source>
        <dbReference type="Proteomes" id="UP001206572"/>
    </source>
</evidence>